<gene>
    <name evidence="1" type="ORF">Tel_09105</name>
</gene>
<protein>
    <submittedName>
        <fullName evidence="1">Uncharacterized protein</fullName>
    </submittedName>
</protein>
<dbReference type="EMBL" id="CP013099">
    <property type="protein sequence ID" value="ALP53301.1"/>
    <property type="molecule type" value="Genomic_DNA"/>
</dbReference>
<sequence length="87" mass="9745">MIAEAASRLPPTKEHARYLWQLVTRIDKKLANGVDDSDGVVGECVMGIIEQLIGYSKQNPELAPAIRKFCETDTHFGFERELRAGLE</sequence>
<evidence type="ECO:0000313" key="1">
    <source>
        <dbReference type="EMBL" id="ALP53301.1"/>
    </source>
</evidence>
<organism evidence="1 2">
    <name type="scientific">Candidatus Tenderia electrophaga</name>
    <dbReference type="NCBI Taxonomy" id="1748243"/>
    <lineage>
        <taxon>Bacteria</taxon>
        <taxon>Pseudomonadati</taxon>
        <taxon>Pseudomonadota</taxon>
        <taxon>Gammaproteobacteria</taxon>
        <taxon>Candidatus Tenderiales</taxon>
        <taxon>Candidatus Tenderiaceae</taxon>
        <taxon>Candidatus Tenderia</taxon>
    </lineage>
</organism>
<dbReference type="Proteomes" id="UP000055136">
    <property type="component" value="Chromosome"/>
</dbReference>
<keyword evidence="2" id="KW-1185">Reference proteome</keyword>
<name>A0A0S2TDU3_9GAMM</name>
<dbReference type="AlphaFoldDB" id="A0A0S2TDU3"/>
<evidence type="ECO:0000313" key="2">
    <source>
        <dbReference type="Proteomes" id="UP000055136"/>
    </source>
</evidence>
<reference evidence="1" key="1">
    <citation type="submission" date="2015-10" db="EMBL/GenBank/DDBJ databases">
        <title>Description of Candidatus Tenderia electrophaga gen. nov, sp. nov., an Uncultivated Electroautotroph from a Biocathode Enrichment.</title>
        <authorList>
            <person name="Eddie B.J."/>
            <person name="Malanoski A.P."/>
            <person name="Wang Z."/>
            <person name="Hall R.J."/>
            <person name="Oh S.D."/>
            <person name="Heiner C."/>
            <person name="Lin B."/>
            <person name="Strycharz-Glaven S.M."/>
        </authorList>
    </citation>
    <scope>NUCLEOTIDE SEQUENCE [LARGE SCALE GENOMIC DNA]</scope>
    <source>
        <strain evidence="1">NRL1</strain>
    </source>
</reference>
<dbReference type="KEGG" id="tee:Tel_09105"/>
<dbReference type="STRING" id="1748243.Tel_09105"/>
<proteinExistence type="predicted"/>
<accession>A0A0S2TDU3</accession>